<dbReference type="PANTHER" id="PTHR45436:SF5">
    <property type="entry name" value="SENSOR HISTIDINE KINASE TRCS"/>
    <property type="match status" value="1"/>
</dbReference>
<dbReference type="PANTHER" id="PTHR45436">
    <property type="entry name" value="SENSOR HISTIDINE KINASE YKOH"/>
    <property type="match status" value="1"/>
</dbReference>
<dbReference type="RefSeq" id="WP_318599383.1">
    <property type="nucleotide sequence ID" value="NZ_JAWSTH010000070.1"/>
</dbReference>
<dbReference type="InterPro" id="IPR003660">
    <property type="entry name" value="HAMP_dom"/>
</dbReference>
<evidence type="ECO:0000256" key="8">
    <source>
        <dbReference type="ARBA" id="ARBA00022989"/>
    </source>
</evidence>
<dbReference type="EMBL" id="JAWSTH010000070">
    <property type="protein sequence ID" value="MDW5596947.1"/>
    <property type="molecule type" value="Genomic_DNA"/>
</dbReference>
<dbReference type="SUPFAM" id="SSF55874">
    <property type="entry name" value="ATPase domain of HSP90 chaperone/DNA topoisomerase II/histidine kinase"/>
    <property type="match status" value="1"/>
</dbReference>
<dbReference type="Gene3D" id="1.10.287.130">
    <property type="match status" value="1"/>
</dbReference>
<dbReference type="CDD" id="cd06225">
    <property type="entry name" value="HAMP"/>
    <property type="match status" value="1"/>
</dbReference>
<feature type="transmembrane region" description="Helical" evidence="11">
    <location>
        <begin position="143"/>
        <end position="162"/>
    </location>
</feature>
<evidence type="ECO:0000256" key="3">
    <source>
        <dbReference type="ARBA" id="ARBA00012438"/>
    </source>
</evidence>
<dbReference type="PROSITE" id="PS50885">
    <property type="entry name" value="HAMP"/>
    <property type="match status" value="1"/>
</dbReference>
<dbReference type="PRINTS" id="PR00344">
    <property type="entry name" value="BCTRLSENSOR"/>
</dbReference>
<keyword evidence="9" id="KW-0902">Two-component regulatory system</keyword>
<keyword evidence="4" id="KW-0597">Phosphoprotein</keyword>
<dbReference type="Gene3D" id="3.30.565.10">
    <property type="entry name" value="Histidine kinase-like ATPase, C-terminal domain"/>
    <property type="match status" value="1"/>
</dbReference>
<reference evidence="14 15" key="2">
    <citation type="submission" date="2023-10" db="EMBL/GenBank/DDBJ databases">
        <authorList>
            <person name="Han X.F."/>
        </authorList>
    </citation>
    <scope>NUCLEOTIDE SEQUENCE [LARGE SCALE GENOMIC DNA]</scope>
    <source>
        <strain evidence="14 15">KCTC 39840</strain>
    </source>
</reference>
<evidence type="ECO:0000256" key="2">
    <source>
        <dbReference type="ARBA" id="ARBA00004236"/>
    </source>
</evidence>
<sequence length="420" mass="44404">MRAPRRSLRWRLAIAIALIAATLSAGIGVTVYQLTASDRLARARTVQAERAVFAAEVMASTQQTLDDAELDSPRAPAALRRAVDAGRIGTYVSAGEPATIWAGAPLPRDEEISWRRRTGAKGSYVSAPFTRDDPALRQLRETLLLAGALGTVVAALLGVLLASGMSRRLRRAAVVADRVAAGDHGARIDAAGGDEIARLGHAVDKMSDALASRLAREQRFAGDVAHELRTPLTGLTSAAELLDDSRPAQIVRERVGALRGLVAELLELAQLDADEDGPARLTALPLEPWLREFAAAHPAAPALEFERPAVALADRRRLERVVGNLLDNAMRHGRPPIVVRVTGTLIEVRDDGPGFPAELLRDGPQRFWKGEADRGGGSGLGLAIAAGHAALVGAELRFANRPGGGAVAWLGPLQITPAAS</sequence>
<dbReference type="Pfam" id="PF00512">
    <property type="entry name" value="HisKA"/>
    <property type="match status" value="1"/>
</dbReference>
<keyword evidence="6 11" id="KW-0812">Transmembrane</keyword>
<name>A0ABU4HW94_9ACTN</name>
<evidence type="ECO:0000313" key="14">
    <source>
        <dbReference type="EMBL" id="MDW5596947.1"/>
    </source>
</evidence>
<protein>
    <recommendedName>
        <fullName evidence="3">histidine kinase</fullName>
        <ecNumber evidence="3">2.7.13.3</ecNumber>
    </recommendedName>
</protein>
<dbReference type="Proteomes" id="UP001284601">
    <property type="component" value="Unassembled WGS sequence"/>
</dbReference>
<dbReference type="InterPro" id="IPR005467">
    <property type="entry name" value="His_kinase_dom"/>
</dbReference>
<keyword evidence="15" id="KW-1185">Reference proteome</keyword>
<dbReference type="SMART" id="SM00387">
    <property type="entry name" value="HATPase_c"/>
    <property type="match status" value="1"/>
</dbReference>
<evidence type="ECO:0000256" key="4">
    <source>
        <dbReference type="ARBA" id="ARBA00022553"/>
    </source>
</evidence>
<evidence type="ECO:0000259" key="13">
    <source>
        <dbReference type="PROSITE" id="PS50885"/>
    </source>
</evidence>
<accession>A0ABU4HW94</accession>
<dbReference type="InterPro" id="IPR036890">
    <property type="entry name" value="HATPase_C_sf"/>
</dbReference>
<dbReference type="PROSITE" id="PS50109">
    <property type="entry name" value="HIS_KIN"/>
    <property type="match status" value="1"/>
</dbReference>
<evidence type="ECO:0000256" key="7">
    <source>
        <dbReference type="ARBA" id="ARBA00022777"/>
    </source>
</evidence>
<dbReference type="CDD" id="cd00082">
    <property type="entry name" value="HisKA"/>
    <property type="match status" value="1"/>
</dbReference>
<evidence type="ECO:0000256" key="9">
    <source>
        <dbReference type="ARBA" id="ARBA00023012"/>
    </source>
</evidence>
<evidence type="ECO:0000259" key="12">
    <source>
        <dbReference type="PROSITE" id="PS50109"/>
    </source>
</evidence>
<dbReference type="SMART" id="SM00304">
    <property type="entry name" value="HAMP"/>
    <property type="match status" value="1"/>
</dbReference>
<evidence type="ECO:0000313" key="15">
    <source>
        <dbReference type="Proteomes" id="UP001284601"/>
    </source>
</evidence>
<organism evidence="14 15">
    <name type="scientific">Conexibacter stalactiti</name>
    <dbReference type="NCBI Taxonomy" id="1940611"/>
    <lineage>
        <taxon>Bacteria</taxon>
        <taxon>Bacillati</taxon>
        <taxon>Actinomycetota</taxon>
        <taxon>Thermoleophilia</taxon>
        <taxon>Solirubrobacterales</taxon>
        <taxon>Conexibacteraceae</taxon>
        <taxon>Conexibacter</taxon>
    </lineage>
</organism>
<keyword evidence="7 14" id="KW-0418">Kinase</keyword>
<dbReference type="InterPro" id="IPR004358">
    <property type="entry name" value="Sig_transdc_His_kin-like_C"/>
</dbReference>
<dbReference type="Pfam" id="PF02518">
    <property type="entry name" value="HATPase_c"/>
    <property type="match status" value="1"/>
</dbReference>
<keyword evidence="8 11" id="KW-1133">Transmembrane helix</keyword>
<comment type="caution">
    <text evidence="14">The sequence shown here is derived from an EMBL/GenBank/DDBJ whole genome shotgun (WGS) entry which is preliminary data.</text>
</comment>
<evidence type="ECO:0000256" key="10">
    <source>
        <dbReference type="ARBA" id="ARBA00023136"/>
    </source>
</evidence>
<evidence type="ECO:0000256" key="6">
    <source>
        <dbReference type="ARBA" id="ARBA00022692"/>
    </source>
</evidence>
<dbReference type="EC" id="2.7.13.3" evidence="3"/>
<comment type="catalytic activity">
    <reaction evidence="1">
        <text>ATP + protein L-histidine = ADP + protein N-phospho-L-histidine.</text>
        <dbReference type="EC" id="2.7.13.3"/>
    </reaction>
</comment>
<dbReference type="SUPFAM" id="SSF47384">
    <property type="entry name" value="Homodimeric domain of signal transducing histidine kinase"/>
    <property type="match status" value="1"/>
</dbReference>
<dbReference type="InterPro" id="IPR050428">
    <property type="entry name" value="TCS_sensor_his_kinase"/>
</dbReference>
<proteinExistence type="predicted"/>
<dbReference type="GO" id="GO:0016301">
    <property type="term" value="F:kinase activity"/>
    <property type="evidence" value="ECO:0007669"/>
    <property type="project" value="UniProtKB-KW"/>
</dbReference>
<dbReference type="Gene3D" id="6.10.340.10">
    <property type="match status" value="1"/>
</dbReference>
<feature type="domain" description="Histidine kinase" evidence="12">
    <location>
        <begin position="223"/>
        <end position="415"/>
    </location>
</feature>
<dbReference type="Pfam" id="PF00672">
    <property type="entry name" value="HAMP"/>
    <property type="match status" value="1"/>
</dbReference>
<evidence type="ECO:0000256" key="1">
    <source>
        <dbReference type="ARBA" id="ARBA00000085"/>
    </source>
</evidence>
<dbReference type="InterPro" id="IPR036097">
    <property type="entry name" value="HisK_dim/P_sf"/>
</dbReference>
<comment type="subcellular location">
    <subcellularLocation>
        <location evidence="2">Cell membrane</location>
    </subcellularLocation>
</comment>
<dbReference type="SMART" id="SM00388">
    <property type="entry name" value="HisKA"/>
    <property type="match status" value="1"/>
</dbReference>
<feature type="domain" description="HAMP" evidence="13">
    <location>
        <begin position="163"/>
        <end position="215"/>
    </location>
</feature>
<dbReference type="InterPro" id="IPR003661">
    <property type="entry name" value="HisK_dim/P_dom"/>
</dbReference>
<keyword evidence="5" id="KW-0808">Transferase</keyword>
<reference evidence="15" key="1">
    <citation type="submission" date="2023-07" db="EMBL/GenBank/DDBJ databases">
        <title>Conexibacter stalactiti sp. nov., isolated from stalactites in a lava cave and emended description of the genus Conexibacter.</title>
        <authorList>
            <person name="Lee S.D."/>
        </authorList>
    </citation>
    <scope>NUCLEOTIDE SEQUENCE [LARGE SCALE GENOMIC DNA]</scope>
    <source>
        <strain evidence="15">KCTC 39840</strain>
    </source>
</reference>
<keyword evidence="10 11" id="KW-0472">Membrane</keyword>
<evidence type="ECO:0000256" key="5">
    <source>
        <dbReference type="ARBA" id="ARBA00022679"/>
    </source>
</evidence>
<dbReference type="SUPFAM" id="SSF158472">
    <property type="entry name" value="HAMP domain-like"/>
    <property type="match status" value="1"/>
</dbReference>
<gene>
    <name evidence="14" type="ORF">R7226_21545</name>
</gene>
<dbReference type="InterPro" id="IPR003594">
    <property type="entry name" value="HATPase_dom"/>
</dbReference>
<evidence type="ECO:0000256" key="11">
    <source>
        <dbReference type="SAM" id="Phobius"/>
    </source>
</evidence>